<dbReference type="EMBL" id="SLXD01000005">
    <property type="protein sequence ID" value="TCP02962.1"/>
    <property type="molecule type" value="Genomic_DNA"/>
</dbReference>
<dbReference type="OrthoDB" id="5797326at2"/>
<dbReference type="Proteomes" id="UP000295106">
    <property type="component" value="Unassembled WGS sequence"/>
</dbReference>
<proteinExistence type="predicted"/>
<gene>
    <name evidence="1" type="ORF">EV684_105128</name>
</gene>
<accession>A0A4R2M8H3</accession>
<dbReference type="RefSeq" id="WP_132646572.1">
    <property type="nucleotide sequence ID" value="NZ_CP181386.1"/>
</dbReference>
<reference evidence="1 2" key="1">
    <citation type="submission" date="2019-03" db="EMBL/GenBank/DDBJ databases">
        <title>Genomic Encyclopedia of Type Strains, Phase IV (KMG-IV): sequencing the most valuable type-strain genomes for metagenomic binning, comparative biology and taxonomic classification.</title>
        <authorList>
            <person name="Goeker M."/>
        </authorList>
    </citation>
    <scope>NUCLEOTIDE SEQUENCE [LARGE SCALE GENOMIC DNA]</scope>
    <source>
        <strain evidence="1 2">DSM 1709</strain>
    </source>
</reference>
<protein>
    <submittedName>
        <fullName evidence="1">Uncharacterized protein</fullName>
    </submittedName>
</protein>
<dbReference type="AlphaFoldDB" id="A0A4R2M8H3"/>
<dbReference type="GeneID" id="99684605"/>
<organism evidence="1 2">
    <name type="scientific">Rubrivivax gelatinosus</name>
    <name type="common">Rhodocyclus gelatinosus</name>
    <name type="synonym">Rhodopseudomonas gelatinosa</name>
    <dbReference type="NCBI Taxonomy" id="28068"/>
    <lineage>
        <taxon>Bacteria</taxon>
        <taxon>Pseudomonadati</taxon>
        <taxon>Pseudomonadota</taxon>
        <taxon>Betaproteobacteria</taxon>
        <taxon>Burkholderiales</taxon>
        <taxon>Sphaerotilaceae</taxon>
        <taxon>Rubrivivax</taxon>
    </lineage>
</organism>
<evidence type="ECO:0000313" key="2">
    <source>
        <dbReference type="Proteomes" id="UP000295106"/>
    </source>
</evidence>
<sequence>MGKKAKKKSKMACPGCPACGWNGGNAPAGWNAGNAGNGGGLFGNLPSWIPGNPAQQQFLVGLALGAGAAWLLGDEDRRAALLKTAMKLYSGLAGGFEELKEQAADIRAEMDSQLHQAP</sequence>
<evidence type="ECO:0000313" key="1">
    <source>
        <dbReference type="EMBL" id="TCP02962.1"/>
    </source>
</evidence>
<comment type="caution">
    <text evidence="1">The sequence shown here is derived from an EMBL/GenBank/DDBJ whole genome shotgun (WGS) entry which is preliminary data.</text>
</comment>
<name>A0A4R2M8H3_RUBGE</name>